<feature type="region of interest" description="Disordered" evidence="1">
    <location>
        <begin position="1"/>
        <end position="21"/>
    </location>
</feature>
<gene>
    <name evidence="2" type="ORF">GSOID_T00004342001</name>
</gene>
<keyword evidence="3" id="KW-1185">Reference proteome</keyword>
<sequence>MKRRMTKDKEEPSVQPGVSGDELLQIVEEATPENPSAQCVIKELAAAKSPLELMEERIAKLEQKQKISCLYSCSICPTSFIERLEELEERSNNFCPSYSLSVTDARQTQIALTESIKLSLGYEAYVCYKLCRYNISAKWNDLSYVQASVKKIGSESPLYKEFSDTYNHLHRMAEELDEPLEEAISKRDGCMITTRRCYNNIFFELLTLLKNRSTRSLKELTGMVNQIYSDLVILFGESLSGTLRLKEWLEMAQKANEDTLTKHKALSSLRRFYPFENEISPEFYKEWGLEMIDAALKSDVGRWESASEESSPVQKKAPVKISQSYFMMRQ</sequence>
<evidence type="ECO:0000313" key="2">
    <source>
        <dbReference type="EMBL" id="CBY18924.1"/>
    </source>
</evidence>
<reference evidence="2" key="1">
    <citation type="journal article" date="2010" name="Science">
        <title>Plasticity of animal genome architecture unmasked by rapid evolution of a pelagic tunicate.</title>
        <authorList>
            <person name="Denoeud F."/>
            <person name="Henriet S."/>
            <person name="Mungpakdee S."/>
            <person name="Aury J.M."/>
            <person name="Da Silva C."/>
            <person name="Brinkmann H."/>
            <person name="Mikhaleva J."/>
            <person name="Olsen L.C."/>
            <person name="Jubin C."/>
            <person name="Canestro C."/>
            <person name="Bouquet J.M."/>
            <person name="Danks G."/>
            <person name="Poulain J."/>
            <person name="Campsteijn C."/>
            <person name="Adamski M."/>
            <person name="Cross I."/>
            <person name="Yadetie F."/>
            <person name="Muffato M."/>
            <person name="Louis A."/>
            <person name="Butcher S."/>
            <person name="Tsagkogeorga G."/>
            <person name="Konrad A."/>
            <person name="Singh S."/>
            <person name="Jensen M.F."/>
            <person name="Cong E.H."/>
            <person name="Eikeseth-Otteraa H."/>
            <person name="Noel B."/>
            <person name="Anthouard V."/>
            <person name="Porcel B.M."/>
            <person name="Kachouri-Lafond R."/>
            <person name="Nishino A."/>
            <person name="Ugolini M."/>
            <person name="Chourrout P."/>
            <person name="Nishida H."/>
            <person name="Aasland R."/>
            <person name="Huzurbazar S."/>
            <person name="Westhof E."/>
            <person name="Delsuc F."/>
            <person name="Lehrach H."/>
            <person name="Reinhardt R."/>
            <person name="Weissenbach J."/>
            <person name="Roy S.W."/>
            <person name="Artiguenave F."/>
            <person name="Postlethwait J.H."/>
            <person name="Manak J.R."/>
            <person name="Thompson E.M."/>
            <person name="Jaillon O."/>
            <person name="Du Pasquier L."/>
            <person name="Boudinot P."/>
            <person name="Liberles D.A."/>
            <person name="Volff J.N."/>
            <person name="Philippe H."/>
            <person name="Lenhard B."/>
            <person name="Roest Crollius H."/>
            <person name="Wincker P."/>
            <person name="Chourrout D."/>
        </authorList>
    </citation>
    <scope>NUCLEOTIDE SEQUENCE [LARGE SCALE GENOMIC DNA]</scope>
</reference>
<dbReference type="EMBL" id="FN653030">
    <property type="protein sequence ID" value="CBY18924.1"/>
    <property type="molecule type" value="Genomic_DNA"/>
</dbReference>
<accession>E4X8Z5</accession>
<dbReference type="AlphaFoldDB" id="E4X8Z5"/>
<dbReference type="Proteomes" id="UP000001307">
    <property type="component" value="Unassembled WGS sequence"/>
</dbReference>
<proteinExistence type="predicted"/>
<evidence type="ECO:0000313" key="3">
    <source>
        <dbReference type="Proteomes" id="UP000001307"/>
    </source>
</evidence>
<name>E4X8Z5_OIKDI</name>
<protein>
    <submittedName>
        <fullName evidence="2">Uncharacterized protein</fullName>
    </submittedName>
</protein>
<evidence type="ECO:0000256" key="1">
    <source>
        <dbReference type="SAM" id="MobiDB-lite"/>
    </source>
</evidence>
<dbReference type="InParanoid" id="E4X8Z5"/>
<organism evidence="2">
    <name type="scientific">Oikopleura dioica</name>
    <name type="common">Tunicate</name>
    <dbReference type="NCBI Taxonomy" id="34765"/>
    <lineage>
        <taxon>Eukaryota</taxon>
        <taxon>Metazoa</taxon>
        <taxon>Chordata</taxon>
        <taxon>Tunicata</taxon>
        <taxon>Appendicularia</taxon>
        <taxon>Copelata</taxon>
        <taxon>Oikopleuridae</taxon>
        <taxon>Oikopleura</taxon>
    </lineage>
</organism>